<dbReference type="PANTHER" id="PTHR10030">
    <property type="entry name" value="ALPHA-L-FUCOSIDASE"/>
    <property type="match status" value="1"/>
</dbReference>
<keyword evidence="5" id="KW-0378">Hydrolase</keyword>
<evidence type="ECO:0000256" key="6">
    <source>
        <dbReference type="ARBA" id="ARBA00023295"/>
    </source>
</evidence>
<protein>
    <recommendedName>
        <fullName evidence="3">alpha-L-fucosidase</fullName>
        <ecNumber evidence="3">3.2.1.51</ecNumber>
    </recommendedName>
</protein>
<keyword evidence="6" id="KW-0326">Glycosidase</keyword>
<evidence type="ECO:0000256" key="1">
    <source>
        <dbReference type="ARBA" id="ARBA00004071"/>
    </source>
</evidence>
<dbReference type="EC" id="3.2.1.51" evidence="3"/>
<keyword evidence="4 7" id="KW-0732">Signal</keyword>
<dbReference type="InterPro" id="IPR057739">
    <property type="entry name" value="Glyco_hydro_29_N"/>
</dbReference>
<dbReference type="RefSeq" id="WP_146395438.1">
    <property type="nucleotide sequence ID" value="NZ_SJPJ01000001.1"/>
</dbReference>
<proteinExistence type="inferred from homology"/>
<dbReference type="Gene3D" id="2.60.120.260">
    <property type="entry name" value="Galactose-binding domain-like"/>
    <property type="match status" value="1"/>
</dbReference>
<feature type="chain" id="PRO_5023150059" description="alpha-L-fucosidase" evidence="7">
    <location>
        <begin position="21"/>
        <end position="619"/>
    </location>
</feature>
<comment type="caution">
    <text evidence="9">The sequence shown here is derived from an EMBL/GenBank/DDBJ whole genome shotgun (WGS) entry which is preliminary data.</text>
</comment>
<dbReference type="InterPro" id="IPR017853">
    <property type="entry name" value="GH"/>
</dbReference>
<dbReference type="Gene3D" id="2.60.40.1180">
    <property type="entry name" value="Golgi alpha-mannosidase II"/>
    <property type="match status" value="1"/>
</dbReference>
<dbReference type="SMART" id="SM00812">
    <property type="entry name" value="Alpha_L_fucos"/>
    <property type="match status" value="1"/>
</dbReference>
<comment type="similarity">
    <text evidence="2">Belongs to the glycosyl hydrolase 29 family.</text>
</comment>
<dbReference type="PRINTS" id="PR00741">
    <property type="entry name" value="GLHYDRLASE29"/>
</dbReference>
<organism evidence="9 10">
    <name type="scientific">Novipirellula herctigrandis</name>
    <dbReference type="NCBI Taxonomy" id="2527986"/>
    <lineage>
        <taxon>Bacteria</taxon>
        <taxon>Pseudomonadati</taxon>
        <taxon>Planctomycetota</taxon>
        <taxon>Planctomycetia</taxon>
        <taxon>Pirellulales</taxon>
        <taxon>Pirellulaceae</taxon>
        <taxon>Novipirellula</taxon>
    </lineage>
</organism>
<dbReference type="InterPro" id="IPR016286">
    <property type="entry name" value="FUC_metazoa-typ"/>
</dbReference>
<evidence type="ECO:0000256" key="3">
    <source>
        <dbReference type="ARBA" id="ARBA00012662"/>
    </source>
</evidence>
<dbReference type="GO" id="GO:0016139">
    <property type="term" value="P:glycoside catabolic process"/>
    <property type="evidence" value="ECO:0007669"/>
    <property type="project" value="TreeGrafter"/>
</dbReference>
<evidence type="ECO:0000256" key="2">
    <source>
        <dbReference type="ARBA" id="ARBA00007951"/>
    </source>
</evidence>
<evidence type="ECO:0000313" key="9">
    <source>
        <dbReference type="EMBL" id="TWT80419.1"/>
    </source>
</evidence>
<dbReference type="SUPFAM" id="SSF51445">
    <property type="entry name" value="(Trans)glycosidases"/>
    <property type="match status" value="1"/>
</dbReference>
<dbReference type="Proteomes" id="UP000315010">
    <property type="component" value="Unassembled WGS sequence"/>
</dbReference>
<comment type="function">
    <text evidence="1">Alpha-L-fucosidase is responsible for hydrolyzing the alpha-1,6-linked fucose joined to the reducing-end N-acetylglucosamine of the carbohydrate moieties of glycoproteins.</text>
</comment>
<evidence type="ECO:0000313" key="10">
    <source>
        <dbReference type="Proteomes" id="UP000315010"/>
    </source>
</evidence>
<dbReference type="GO" id="GO:0005764">
    <property type="term" value="C:lysosome"/>
    <property type="evidence" value="ECO:0007669"/>
    <property type="project" value="TreeGrafter"/>
</dbReference>
<reference evidence="9 10" key="1">
    <citation type="submission" date="2019-02" db="EMBL/GenBank/DDBJ databases">
        <title>Deep-cultivation of Planctomycetes and their phenomic and genomic characterization uncovers novel biology.</title>
        <authorList>
            <person name="Wiegand S."/>
            <person name="Jogler M."/>
            <person name="Boedeker C."/>
            <person name="Pinto D."/>
            <person name="Vollmers J."/>
            <person name="Rivas-Marin E."/>
            <person name="Kohn T."/>
            <person name="Peeters S.H."/>
            <person name="Heuer A."/>
            <person name="Rast P."/>
            <person name="Oberbeckmann S."/>
            <person name="Bunk B."/>
            <person name="Jeske O."/>
            <person name="Meyerdierks A."/>
            <person name="Storesund J.E."/>
            <person name="Kallscheuer N."/>
            <person name="Luecker S."/>
            <person name="Lage O.M."/>
            <person name="Pohl T."/>
            <person name="Merkel B.J."/>
            <person name="Hornburger P."/>
            <person name="Mueller R.-W."/>
            <person name="Bruemmer F."/>
            <person name="Labrenz M."/>
            <person name="Spormann A.M."/>
            <person name="Op Den Camp H."/>
            <person name="Overmann J."/>
            <person name="Amann R."/>
            <person name="Jetten M.S.M."/>
            <person name="Mascher T."/>
            <person name="Medema M.H."/>
            <person name="Devos D.P."/>
            <person name="Kaster A.-K."/>
            <person name="Ovreas L."/>
            <person name="Rohde M."/>
            <person name="Galperin M.Y."/>
            <person name="Jogler C."/>
        </authorList>
    </citation>
    <scope>NUCLEOTIDE SEQUENCE [LARGE SCALE GENOMIC DNA]</scope>
    <source>
        <strain evidence="9 10">CA13</strain>
    </source>
</reference>
<feature type="signal peptide" evidence="7">
    <location>
        <begin position="1"/>
        <end position="20"/>
    </location>
</feature>
<feature type="domain" description="Glycoside hydrolase family 29 N-terminal" evidence="8">
    <location>
        <begin position="61"/>
        <end position="347"/>
    </location>
</feature>
<dbReference type="InterPro" id="IPR013780">
    <property type="entry name" value="Glyco_hydro_b"/>
</dbReference>
<dbReference type="InterPro" id="IPR000933">
    <property type="entry name" value="Glyco_hydro_29"/>
</dbReference>
<name>A0A5C5YZ96_9BACT</name>
<dbReference type="GO" id="GO:0006004">
    <property type="term" value="P:fucose metabolic process"/>
    <property type="evidence" value="ECO:0007669"/>
    <property type="project" value="InterPro"/>
</dbReference>
<evidence type="ECO:0000256" key="4">
    <source>
        <dbReference type="ARBA" id="ARBA00022729"/>
    </source>
</evidence>
<sequence precursor="true">MKTLLNAICLVTLGLNSLNAAQPDPMEAQARAKADRPWFAQFMSGDPVVAAFPGESEQDRIKRVAKWKDAKFGLFLHWGPQKAGGEVKISDNVLRRFNPTKFDAEQWVLTAKKIGFRYIVITTKHHSGFCMFDSAYTNHDIMDATPFGRDPMKELADACAKHDMLLGFYYSVWDIAHADYTAKLGSPNYARYHQYMLDQTEELLTKYGDIVTLWMDGEWVNTWSYERASDYRDHVRKWQPDILLVDRIGQRRLGDGDYGSSENFVPYVGDNINGRLWESCQRFDGGWFWKGKDTSQSLKWAIDNLVDTVSRGGNLLMNMGPTPEGLLPPVSVRKLQPLGNWLRKYGESIYATERGPHYLLDWGACSRRGNTLYYFVRDWPNDGKLVIPGLNVGQPDAVIQQIQFLGDIKPLSFVQSAGNVVVDVPAKSVDPLLSVIKVELNGAPVVDNASRPLTRPLRPQQGNAEVDVGDYFLSSAFAKVHGEDLHFSLGAGAGGQRENLKGWTNPSDWAEWELVVEEPGSYVVKVNQSSWMNSGKFVLEVAGQEFRHTVKAGPLGRGRLSPFKAAFQLVELGQVNFDQPGRYQLSVKALKIAPLAIEYDQGLMMLREVVLSPAKYGND</sequence>
<keyword evidence="10" id="KW-1185">Reference proteome</keyword>
<evidence type="ECO:0000256" key="5">
    <source>
        <dbReference type="ARBA" id="ARBA00022801"/>
    </source>
</evidence>
<dbReference type="Gene3D" id="3.20.20.80">
    <property type="entry name" value="Glycosidases"/>
    <property type="match status" value="1"/>
</dbReference>
<dbReference type="EMBL" id="SJPJ01000001">
    <property type="protein sequence ID" value="TWT80419.1"/>
    <property type="molecule type" value="Genomic_DNA"/>
</dbReference>
<dbReference type="AlphaFoldDB" id="A0A5C5YZ96"/>
<evidence type="ECO:0000256" key="7">
    <source>
        <dbReference type="SAM" id="SignalP"/>
    </source>
</evidence>
<accession>A0A5C5YZ96</accession>
<dbReference type="GO" id="GO:0004560">
    <property type="term" value="F:alpha-L-fucosidase activity"/>
    <property type="evidence" value="ECO:0007669"/>
    <property type="project" value="InterPro"/>
</dbReference>
<evidence type="ECO:0000259" key="8">
    <source>
        <dbReference type="Pfam" id="PF01120"/>
    </source>
</evidence>
<dbReference type="PANTHER" id="PTHR10030:SF37">
    <property type="entry name" value="ALPHA-L-FUCOSIDASE-RELATED"/>
    <property type="match status" value="1"/>
</dbReference>
<gene>
    <name evidence="9" type="ORF">CA13_18350</name>
</gene>
<dbReference type="OrthoDB" id="253099at2"/>
<dbReference type="Pfam" id="PF01120">
    <property type="entry name" value="Alpha_L_fucos"/>
    <property type="match status" value="1"/>
</dbReference>